<accession>A0ABY4AV38</accession>
<keyword evidence="1" id="KW-0805">Transcription regulation</keyword>
<dbReference type="PANTHER" id="PTHR44846">
    <property type="entry name" value="MANNOSYL-D-GLYCERATE TRANSPORT/METABOLISM SYSTEM REPRESSOR MNGR-RELATED"/>
    <property type="match status" value="1"/>
</dbReference>
<keyword evidence="3" id="KW-0804">Transcription</keyword>
<dbReference type="InterPro" id="IPR036390">
    <property type="entry name" value="WH_DNA-bd_sf"/>
</dbReference>
<dbReference type="EMBL" id="CP094533">
    <property type="protein sequence ID" value="UOE26704.1"/>
    <property type="molecule type" value="Genomic_DNA"/>
</dbReference>
<keyword evidence="2" id="KW-0238">DNA-binding</keyword>
<dbReference type="SUPFAM" id="SSF46785">
    <property type="entry name" value="Winged helix' DNA-binding domain"/>
    <property type="match status" value="1"/>
</dbReference>
<dbReference type="InterPro" id="IPR036388">
    <property type="entry name" value="WH-like_DNA-bd_sf"/>
</dbReference>
<dbReference type="Pfam" id="PF07702">
    <property type="entry name" value="UTRA"/>
    <property type="match status" value="1"/>
</dbReference>
<feature type="domain" description="HTH gntR-type" evidence="4">
    <location>
        <begin position="23"/>
        <end position="90"/>
    </location>
</feature>
<dbReference type="Gene3D" id="1.10.10.10">
    <property type="entry name" value="Winged helix-like DNA-binding domain superfamily/Winged helix DNA-binding domain"/>
    <property type="match status" value="1"/>
</dbReference>
<dbReference type="InterPro" id="IPR011663">
    <property type="entry name" value="UTRA"/>
</dbReference>
<dbReference type="PANTHER" id="PTHR44846:SF17">
    <property type="entry name" value="GNTR-FAMILY TRANSCRIPTIONAL REGULATOR"/>
    <property type="match status" value="1"/>
</dbReference>
<dbReference type="RefSeq" id="WP_243569516.1">
    <property type="nucleotide sequence ID" value="NZ_BAAARD010000004.1"/>
</dbReference>
<dbReference type="InterPro" id="IPR050679">
    <property type="entry name" value="Bact_HTH_transcr_reg"/>
</dbReference>
<dbReference type="PRINTS" id="PR00035">
    <property type="entry name" value="HTHGNTR"/>
</dbReference>
<sequence length="267" mass="29205">MTVGPTIHPLESMAVPVDRRSPLPAWAQVERDLRSAIDQGLAVGDRLPTENEIAQIYGVSRITVRQALSALADEGYVERRQGTGTFVADRPRVVQHDFGLTQPWRDRFRAAGDDAQSLLVDVESPEAEPYELSRELSADERRLPRLHLKRVHTVNGDPIGLTDSWLAGRGAEALAGRDLFDVSVSKTLQAAGLVVDHQDHFLEVRSVSSAESALLAAGVDAKVFVDWAVGRSGGELVETSRTVWLGTRVRFHYATDAEGLRQGAPRA</sequence>
<protein>
    <submittedName>
        <fullName evidence="5">GntR family transcriptional regulator</fullName>
    </submittedName>
</protein>
<evidence type="ECO:0000256" key="2">
    <source>
        <dbReference type="ARBA" id="ARBA00023125"/>
    </source>
</evidence>
<dbReference type="Pfam" id="PF00392">
    <property type="entry name" value="GntR"/>
    <property type="match status" value="1"/>
</dbReference>
<dbReference type="Gene3D" id="3.40.1410.10">
    <property type="entry name" value="Chorismate lyase-like"/>
    <property type="match status" value="1"/>
</dbReference>
<dbReference type="SUPFAM" id="SSF64288">
    <property type="entry name" value="Chorismate lyase-like"/>
    <property type="match status" value="1"/>
</dbReference>
<evidence type="ECO:0000313" key="5">
    <source>
        <dbReference type="EMBL" id="UOE26704.1"/>
    </source>
</evidence>
<name>A0ABY4AV38_9MICO</name>
<dbReference type="Proteomes" id="UP000831304">
    <property type="component" value="Chromosome"/>
</dbReference>
<reference evidence="5 6" key="1">
    <citation type="submission" date="2022-03" db="EMBL/GenBank/DDBJ databases">
        <title>Agromyces sp. isolated from the gut of P. brevitarsis seulensis larvae.</title>
        <authorList>
            <person name="Won M."/>
            <person name="Kwon S.-W."/>
        </authorList>
    </citation>
    <scope>NUCLEOTIDE SEQUENCE [LARGE SCALE GENOMIC DNA]</scope>
    <source>
        <strain evidence="5 6">KACC 16215</strain>
    </source>
</reference>
<organism evidence="5 6">
    <name type="scientific">Agromyces soli</name>
    <dbReference type="NCBI Taxonomy" id="659012"/>
    <lineage>
        <taxon>Bacteria</taxon>
        <taxon>Bacillati</taxon>
        <taxon>Actinomycetota</taxon>
        <taxon>Actinomycetes</taxon>
        <taxon>Micrococcales</taxon>
        <taxon>Microbacteriaceae</taxon>
        <taxon>Agromyces</taxon>
    </lineage>
</organism>
<proteinExistence type="predicted"/>
<gene>
    <name evidence="5" type="ORF">MTP13_02695</name>
</gene>
<keyword evidence="6" id="KW-1185">Reference proteome</keyword>
<evidence type="ECO:0000256" key="3">
    <source>
        <dbReference type="ARBA" id="ARBA00023163"/>
    </source>
</evidence>
<evidence type="ECO:0000313" key="6">
    <source>
        <dbReference type="Proteomes" id="UP000831304"/>
    </source>
</evidence>
<dbReference type="SMART" id="SM00345">
    <property type="entry name" value="HTH_GNTR"/>
    <property type="match status" value="1"/>
</dbReference>
<evidence type="ECO:0000256" key="1">
    <source>
        <dbReference type="ARBA" id="ARBA00023015"/>
    </source>
</evidence>
<evidence type="ECO:0000259" key="4">
    <source>
        <dbReference type="PROSITE" id="PS50949"/>
    </source>
</evidence>
<dbReference type="InterPro" id="IPR000524">
    <property type="entry name" value="Tscrpt_reg_HTH_GntR"/>
</dbReference>
<dbReference type="CDD" id="cd07377">
    <property type="entry name" value="WHTH_GntR"/>
    <property type="match status" value="1"/>
</dbReference>
<dbReference type="PROSITE" id="PS50949">
    <property type="entry name" value="HTH_GNTR"/>
    <property type="match status" value="1"/>
</dbReference>
<dbReference type="InterPro" id="IPR028978">
    <property type="entry name" value="Chorismate_lyase_/UTRA_dom_sf"/>
</dbReference>